<dbReference type="Proteomes" id="UP000070501">
    <property type="component" value="Unassembled WGS sequence"/>
</dbReference>
<dbReference type="AlphaFoldDB" id="A0A136J4W4"/>
<name>A0A136J4W4_9PEZI</name>
<keyword evidence="3" id="KW-1185">Reference proteome</keyword>
<reference evidence="3" key="1">
    <citation type="submission" date="2016-02" db="EMBL/GenBank/DDBJ databases">
        <title>Draft genome sequence of Microdochium bolleyi, a fungal endophyte of beachgrass.</title>
        <authorList>
            <consortium name="DOE Joint Genome Institute"/>
            <person name="David A.S."/>
            <person name="May G."/>
            <person name="Haridas S."/>
            <person name="Lim J."/>
            <person name="Wang M."/>
            <person name="Labutti K."/>
            <person name="Lipzen A."/>
            <person name="Barry K."/>
            <person name="Grigoriev I.V."/>
        </authorList>
    </citation>
    <scope>NUCLEOTIDE SEQUENCE [LARGE SCALE GENOMIC DNA]</scope>
    <source>
        <strain evidence="3">J235TASD1</strain>
    </source>
</reference>
<evidence type="ECO:0000256" key="1">
    <source>
        <dbReference type="SAM" id="MobiDB-lite"/>
    </source>
</evidence>
<feature type="compositionally biased region" description="Basic residues" evidence="1">
    <location>
        <begin position="49"/>
        <end position="58"/>
    </location>
</feature>
<dbReference type="EMBL" id="KQ964249">
    <property type="protein sequence ID" value="KXJ92154.1"/>
    <property type="molecule type" value="Genomic_DNA"/>
</dbReference>
<feature type="compositionally biased region" description="Basic and acidic residues" evidence="1">
    <location>
        <begin position="59"/>
        <end position="74"/>
    </location>
</feature>
<dbReference type="InParanoid" id="A0A136J4W4"/>
<gene>
    <name evidence="2" type="ORF">Micbo1qcDRAFT_59944</name>
</gene>
<protein>
    <submittedName>
        <fullName evidence="2">Uncharacterized protein</fullName>
    </submittedName>
</protein>
<evidence type="ECO:0000313" key="2">
    <source>
        <dbReference type="EMBL" id="KXJ92154.1"/>
    </source>
</evidence>
<accession>A0A136J4W4</accession>
<proteinExistence type="predicted"/>
<organism evidence="2 3">
    <name type="scientific">Microdochium bolleyi</name>
    <dbReference type="NCBI Taxonomy" id="196109"/>
    <lineage>
        <taxon>Eukaryota</taxon>
        <taxon>Fungi</taxon>
        <taxon>Dikarya</taxon>
        <taxon>Ascomycota</taxon>
        <taxon>Pezizomycotina</taxon>
        <taxon>Sordariomycetes</taxon>
        <taxon>Xylariomycetidae</taxon>
        <taxon>Xylariales</taxon>
        <taxon>Microdochiaceae</taxon>
        <taxon>Microdochium</taxon>
    </lineage>
</organism>
<sequence length="74" mass="7913">MPGVCAQALPTASTYAQCITTGARSATLSCLSVNRSSAPRTLACSRSGTRVRAKQMSRAHREFSPRNEAGQRSR</sequence>
<feature type="region of interest" description="Disordered" evidence="1">
    <location>
        <begin position="43"/>
        <end position="74"/>
    </location>
</feature>
<evidence type="ECO:0000313" key="3">
    <source>
        <dbReference type="Proteomes" id="UP000070501"/>
    </source>
</evidence>